<keyword evidence="5" id="KW-0813">Transport</keyword>
<feature type="domain" description="ABC transmembrane type-2" evidence="6">
    <location>
        <begin position="19"/>
        <end position="239"/>
    </location>
</feature>
<protein>
    <recommendedName>
        <fullName evidence="5">Transport permease protein</fullName>
    </recommendedName>
</protein>
<dbReference type="PANTHER" id="PTHR43229">
    <property type="entry name" value="NODULATION PROTEIN J"/>
    <property type="match status" value="1"/>
</dbReference>
<evidence type="ECO:0000256" key="3">
    <source>
        <dbReference type="ARBA" id="ARBA00022989"/>
    </source>
</evidence>
<dbReference type="Pfam" id="PF01061">
    <property type="entry name" value="ABC2_membrane"/>
    <property type="match status" value="1"/>
</dbReference>
<keyword evidence="3 5" id="KW-1133">Transmembrane helix</keyword>
<evidence type="ECO:0000256" key="4">
    <source>
        <dbReference type="ARBA" id="ARBA00023136"/>
    </source>
</evidence>
<dbReference type="EMBL" id="MWBQ01000039">
    <property type="protein sequence ID" value="OQA60257.1"/>
    <property type="molecule type" value="Genomic_DNA"/>
</dbReference>
<keyword evidence="4 5" id="KW-0472">Membrane</keyword>
<feature type="transmembrane region" description="Helical" evidence="5">
    <location>
        <begin position="158"/>
        <end position="177"/>
    </location>
</feature>
<dbReference type="GO" id="GO:0140359">
    <property type="term" value="F:ABC-type transporter activity"/>
    <property type="evidence" value="ECO:0007669"/>
    <property type="project" value="InterPro"/>
</dbReference>
<organism evidence="7">
    <name type="scientific">Candidatus Atribacter allofermentans</name>
    <dbReference type="NCBI Taxonomy" id="1852833"/>
    <lineage>
        <taxon>Bacteria</taxon>
        <taxon>Pseudomonadati</taxon>
        <taxon>Atribacterota</taxon>
        <taxon>Atribacteria</taxon>
        <taxon>Atribacterales</taxon>
        <taxon>Atribacteraceae</taxon>
        <taxon>Atribacter</taxon>
    </lineage>
</organism>
<dbReference type="Proteomes" id="UP000485569">
    <property type="component" value="Unassembled WGS sequence"/>
</dbReference>
<dbReference type="InterPro" id="IPR051784">
    <property type="entry name" value="Nod_factor_ABC_transporter"/>
</dbReference>
<comment type="caution">
    <text evidence="7">The sequence shown here is derived from an EMBL/GenBank/DDBJ whole genome shotgun (WGS) entry which is preliminary data.</text>
</comment>
<evidence type="ECO:0000256" key="2">
    <source>
        <dbReference type="ARBA" id="ARBA00022692"/>
    </source>
</evidence>
<evidence type="ECO:0000313" key="7">
    <source>
        <dbReference type="EMBL" id="OQA60257.1"/>
    </source>
</evidence>
<dbReference type="PROSITE" id="PS51012">
    <property type="entry name" value="ABC_TM2"/>
    <property type="match status" value="1"/>
</dbReference>
<comment type="subcellular location">
    <subcellularLocation>
        <location evidence="5">Cell membrane</location>
        <topology evidence="5">Multi-pass membrane protein</topology>
    </subcellularLocation>
    <subcellularLocation>
        <location evidence="1">Membrane</location>
        <topology evidence="1">Multi-pass membrane protein</topology>
    </subcellularLocation>
</comment>
<feature type="transmembrane region" description="Helical" evidence="5">
    <location>
        <begin position="50"/>
        <end position="74"/>
    </location>
</feature>
<feature type="transmembrane region" description="Helical" evidence="5">
    <location>
        <begin position="20"/>
        <end position="38"/>
    </location>
</feature>
<dbReference type="InterPro" id="IPR047817">
    <property type="entry name" value="ABC2_TM_bact-type"/>
</dbReference>
<dbReference type="PIRSF" id="PIRSF006648">
    <property type="entry name" value="DrrB"/>
    <property type="match status" value="1"/>
</dbReference>
<gene>
    <name evidence="7" type="ORF">BWY41_00658</name>
</gene>
<dbReference type="GO" id="GO:0043190">
    <property type="term" value="C:ATP-binding cassette (ABC) transporter complex"/>
    <property type="evidence" value="ECO:0007669"/>
    <property type="project" value="InterPro"/>
</dbReference>
<dbReference type="AlphaFoldDB" id="A0A1V5T0G7"/>
<dbReference type="InterPro" id="IPR013525">
    <property type="entry name" value="ABC2_TM"/>
</dbReference>
<dbReference type="PANTHER" id="PTHR43229:SF6">
    <property type="entry name" value="ABC-TYPE MULTIDRUG TRANSPORT SYSTEM, PERMEASE COMPONENT"/>
    <property type="match status" value="1"/>
</dbReference>
<keyword evidence="5" id="KW-1003">Cell membrane</keyword>
<evidence type="ECO:0000259" key="6">
    <source>
        <dbReference type="PROSITE" id="PS51012"/>
    </source>
</evidence>
<accession>A0A1V5T0G7</accession>
<comment type="similarity">
    <text evidence="5">Belongs to the ABC-2 integral membrane protein family.</text>
</comment>
<proteinExistence type="inferred from homology"/>
<dbReference type="InterPro" id="IPR000412">
    <property type="entry name" value="ABC_2_transport"/>
</dbReference>
<feature type="transmembrane region" description="Helical" evidence="5">
    <location>
        <begin position="218"/>
        <end position="236"/>
    </location>
</feature>
<sequence>MKFLPLTSRNLKEIYRDPVPMVFGTAMPVVLLLLFTSIGKKAPVEIFSPLMLVPAVAVFSFGFLIMFSASLISRDRQTAFLTRLLMSPLKSSDFILAYLLAFFPLALLQSIVCFLVGTMLGMVISWQIFLVLLFLLLLAVACIGIGMILGSLGTENQVAMGGSILMVIISLFSGAWMDLKMVGGIFKTVGYALPFAHVIDGSRAILKGSFWSDISVEFYWVFGYALISIILGIIAFKWRMKQ</sequence>
<evidence type="ECO:0000256" key="5">
    <source>
        <dbReference type="RuleBase" id="RU361157"/>
    </source>
</evidence>
<feature type="transmembrane region" description="Helical" evidence="5">
    <location>
        <begin position="128"/>
        <end position="152"/>
    </location>
</feature>
<name>A0A1V5T0G7_9BACT</name>
<feature type="transmembrane region" description="Helical" evidence="5">
    <location>
        <begin position="94"/>
        <end position="116"/>
    </location>
</feature>
<reference evidence="7" key="1">
    <citation type="submission" date="2017-02" db="EMBL/GenBank/DDBJ databases">
        <title>Delving into the versatile metabolic prowess of the omnipresent phylum Bacteroidetes.</title>
        <authorList>
            <person name="Nobu M.K."/>
            <person name="Mei R."/>
            <person name="Narihiro T."/>
            <person name="Kuroda K."/>
            <person name="Liu W.-T."/>
        </authorList>
    </citation>
    <scope>NUCLEOTIDE SEQUENCE</scope>
    <source>
        <strain evidence="7">ADurb.Bin276</strain>
    </source>
</reference>
<evidence type="ECO:0000256" key="1">
    <source>
        <dbReference type="ARBA" id="ARBA00004141"/>
    </source>
</evidence>
<keyword evidence="2 5" id="KW-0812">Transmembrane</keyword>